<keyword evidence="2" id="KW-0812">Transmembrane</keyword>
<proteinExistence type="predicted"/>
<gene>
    <name evidence="3" type="ORF">CcaverHIS019_0308410</name>
</gene>
<dbReference type="Proteomes" id="UP001233271">
    <property type="component" value="Chromosome 3"/>
</dbReference>
<dbReference type="KEGG" id="ccac:CcaHIS019_0308410"/>
<reference evidence="3" key="1">
    <citation type="journal article" date="2023" name="BMC Genomics">
        <title>Chromosome-level genome assemblies of Cutaneotrichosporon spp. (Trichosporonales, Basidiomycota) reveal imbalanced evolution between nucleotide sequences and chromosome synteny.</title>
        <authorList>
            <person name="Kobayashi Y."/>
            <person name="Kayamori A."/>
            <person name="Aoki K."/>
            <person name="Shiwa Y."/>
            <person name="Matsutani M."/>
            <person name="Fujita N."/>
            <person name="Sugita T."/>
            <person name="Iwasaki W."/>
            <person name="Tanaka N."/>
            <person name="Takashima M."/>
        </authorList>
    </citation>
    <scope>NUCLEOTIDE SEQUENCE</scope>
    <source>
        <strain evidence="3">HIS019</strain>
    </source>
</reference>
<evidence type="ECO:0000256" key="2">
    <source>
        <dbReference type="SAM" id="Phobius"/>
    </source>
</evidence>
<dbReference type="AlphaFoldDB" id="A0AA48L152"/>
<keyword evidence="4" id="KW-1185">Reference proteome</keyword>
<dbReference type="GeneID" id="85494641"/>
<feature type="region of interest" description="Disordered" evidence="1">
    <location>
        <begin position="1"/>
        <end position="50"/>
    </location>
</feature>
<name>A0AA48L152_9TREE</name>
<dbReference type="EMBL" id="AP028214">
    <property type="protein sequence ID" value="BEI90771.1"/>
    <property type="molecule type" value="Genomic_DNA"/>
</dbReference>
<organism evidence="3 4">
    <name type="scientific">Cutaneotrichosporon cavernicola</name>
    <dbReference type="NCBI Taxonomy" id="279322"/>
    <lineage>
        <taxon>Eukaryota</taxon>
        <taxon>Fungi</taxon>
        <taxon>Dikarya</taxon>
        <taxon>Basidiomycota</taxon>
        <taxon>Agaricomycotina</taxon>
        <taxon>Tremellomycetes</taxon>
        <taxon>Trichosporonales</taxon>
        <taxon>Trichosporonaceae</taxon>
        <taxon>Cutaneotrichosporon</taxon>
    </lineage>
</organism>
<keyword evidence="2" id="KW-0472">Membrane</keyword>
<evidence type="ECO:0000256" key="1">
    <source>
        <dbReference type="SAM" id="MobiDB-lite"/>
    </source>
</evidence>
<feature type="compositionally biased region" description="Polar residues" evidence="1">
    <location>
        <begin position="1"/>
        <end position="15"/>
    </location>
</feature>
<protein>
    <submittedName>
        <fullName evidence="3">Uncharacterized protein</fullName>
    </submittedName>
</protein>
<keyword evidence="2" id="KW-1133">Transmembrane helix</keyword>
<dbReference type="RefSeq" id="XP_060456036.1">
    <property type="nucleotide sequence ID" value="XM_060599331.1"/>
</dbReference>
<evidence type="ECO:0000313" key="3">
    <source>
        <dbReference type="EMBL" id="BEI90771.1"/>
    </source>
</evidence>
<accession>A0AA48L152</accession>
<feature type="transmembrane region" description="Helical" evidence="2">
    <location>
        <begin position="55"/>
        <end position="76"/>
    </location>
</feature>
<evidence type="ECO:0000313" key="4">
    <source>
        <dbReference type="Proteomes" id="UP001233271"/>
    </source>
</evidence>
<sequence>MNSLVFPVQDTSAPSRTDDGFISVSSVRPTPSRPPLSGGNGPPTPDTNRGTSTQMYLFTFLATVCLLSIVAIGLLWRAIHVRRRFHRQVVEAMARGEPPPNFRSPFISRYPPGPKKVAELGPMPLMWENEIRRTDWDVEKGGKGEDGWVEDTWQDVVPMAIVSVPDPEPEPHSATRTPPPVEIPQLSTVTAELRDTFRDMIPRRSRDPPRVRDPSTETPVTMQKPIVGEVPDPGTALRVGVVIAMPCEAGARWTPVDPEEADVPEVMLGVMECVVSDKSPNPA</sequence>